<proteinExistence type="predicted"/>
<name>A0ABQ5CV45_9ASTR</name>
<dbReference type="EMBL" id="BQNB010014587">
    <property type="protein sequence ID" value="GJT29987.1"/>
    <property type="molecule type" value="Genomic_DNA"/>
</dbReference>
<sequence length="187" mass="21697">MKTELDSIVKNNTWKLVPLPKGVVPIGLKWLFKIKRNVDGSVMKYKAHLVAKGYVQQLGIDFDEVFTPVVRLETIRVSIALAAEKGWKVHHLDVKTDFLHGELKEEVYVIQPRGFEKLGDEKKVYKLAKSLYDLRQALRAWNIKLDNTLKEDYVEIKQERYARNILKDVGMEDCNATLYPLEKDLKL</sequence>
<accession>A0ABQ5CV45</accession>
<evidence type="ECO:0000313" key="2">
    <source>
        <dbReference type="EMBL" id="GJT29987.1"/>
    </source>
</evidence>
<keyword evidence="3" id="KW-1185">Reference proteome</keyword>
<evidence type="ECO:0000313" key="3">
    <source>
        <dbReference type="Proteomes" id="UP001151760"/>
    </source>
</evidence>
<reference evidence="2" key="2">
    <citation type="submission" date="2022-01" db="EMBL/GenBank/DDBJ databases">
        <authorList>
            <person name="Yamashiro T."/>
            <person name="Shiraishi A."/>
            <person name="Satake H."/>
            <person name="Nakayama K."/>
        </authorList>
    </citation>
    <scope>NUCLEOTIDE SEQUENCE</scope>
</reference>
<protein>
    <submittedName>
        <fullName evidence="2">Ribonuclease H-like domain, reverse transcriptase, RNA-dependent DNA polymerase</fullName>
    </submittedName>
</protein>
<gene>
    <name evidence="2" type="ORF">Tco_0910262</name>
</gene>
<dbReference type="Pfam" id="PF07727">
    <property type="entry name" value="RVT_2"/>
    <property type="match status" value="1"/>
</dbReference>
<organism evidence="2 3">
    <name type="scientific">Tanacetum coccineum</name>
    <dbReference type="NCBI Taxonomy" id="301880"/>
    <lineage>
        <taxon>Eukaryota</taxon>
        <taxon>Viridiplantae</taxon>
        <taxon>Streptophyta</taxon>
        <taxon>Embryophyta</taxon>
        <taxon>Tracheophyta</taxon>
        <taxon>Spermatophyta</taxon>
        <taxon>Magnoliopsida</taxon>
        <taxon>eudicotyledons</taxon>
        <taxon>Gunneridae</taxon>
        <taxon>Pentapetalae</taxon>
        <taxon>asterids</taxon>
        <taxon>campanulids</taxon>
        <taxon>Asterales</taxon>
        <taxon>Asteraceae</taxon>
        <taxon>Asteroideae</taxon>
        <taxon>Anthemideae</taxon>
        <taxon>Anthemidinae</taxon>
        <taxon>Tanacetum</taxon>
    </lineage>
</organism>
<comment type="caution">
    <text evidence="2">The sequence shown here is derived from an EMBL/GenBank/DDBJ whole genome shotgun (WGS) entry which is preliminary data.</text>
</comment>
<reference evidence="2" key="1">
    <citation type="journal article" date="2022" name="Int. J. Mol. Sci.">
        <title>Draft Genome of Tanacetum Coccineum: Genomic Comparison of Closely Related Tanacetum-Family Plants.</title>
        <authorList>
            <person name="Yamashiro T."/>
            <person name="Shiraishi A."/>
            <person name="Nakayama K."/>
            <person name="Satake H."/>
        </authorList>
    </citation>
    <scope>NUCLEOTIDE SEQUENCE</scope>
</reference>
<dbReference type="Proteomes" id="UP001151760">
    <property type="component" value="Unassembled WGS sequence"/>
</dbReference>
<dbReference type="InterPro" id="IPR013103">
    <property type="entry name" value="RVT_2"/>
</dbReference>
<feature type="domain" description="Reverse transcriptase Ty1/copia-type" evidence="1">
    <location>
        <begin position="11"/>
        <end position="151"/>
    </location>
</feature>
<evidence type="ECO:0000259" key="1">
    <source>
        <dbReference type="Pfam" id="PF07727"/>
    </source>
</evidence>